<organism evidence="1 2">
    <name type="scientific">Caenorhabditis bovis</name>
    <dbReference type="NCBI Taxonomy" id="2654633"/>
    <lineage>
        <taxon>Eukaryota</taxon>
        <taxon>Metazoa</taxon>
        <taxon>Ecdysozoa</taxon>
        <taxon>Nematoda</taxon>
        <taxon>Chromadorea</taxon>
        <taxon>Rhabditida</taxon>
        <taxon>Rhabditina</taxon>
        <taxon>Rhabditomorpha</taxon>
        <taxon>Rhabditoidea</taxon>
        <taxon>Rhabditidae</taxon>
        <taxon>Peloderinae</taxon>
        <taxon>Caenorhabditis</taxon>
    </lineage>
</organism>
<dbReference type="InterPro" id="IPR019734">
    <property type="entry name" value="TPR_rpt"/>
</dbReference>
<dbReference type="SMART" id="SM00028">
    <property type="entry name" value="TPR"/>
    <property type="match status" value="9"/>
</dbReference>
<dbReference type="Gene3D" id="1.25.40.10">
    <property type="entry name" value="Tetratricopeptide repeat domain"/>
    <property type="match status" value="4"/>
</dbReference>
<keyword evidence="2" id="KW-1185">Reference proteome</keyword>
<reference evidence="1 2" key="1">
    <citation type="submission" date="2020-04" db="EMBL/GenBank/DDBJ databases">
        <authorList>
            <person name="Laetsch R D."/>
            <person name="Stevens L."/>
            <person name="Kumar S."/>
            <person name="Blaxter L. M."/>
        </authorList>
    </citation>
    <scope>NUCLEOTIDE SEQUENCE [LARGE SCALE GENOMIC DNA]</scope>
</reference>
<comment type="caution">
    <text evidence="1">The sequence shown here is derived from an EMBL/GenBank/DDBJ whole genome shotgun (WGS) entry which is preliminary data.</text>
</comment>
<dbReference type="Pfam" id="PF13181">
    <property type="entry name" value="TPR_8"/>
    <property type="match status" value="1"/>
</dbReference>
<accession>A0A8S1ENL3</accession>
<dbReference type="InterPro" id="IPR011990">
    <property type="entry name" value="TPR-like_helical_dom_sf"/>
</dbReference>
<dbReference type="PANTHER" id="PTHR10098">
    <property type="entry name" value="RAPSYN-RELATED"/>
    <property type="match status" value="1"/>
</dbReference>
<dbReference type="SUPFAM" id="SSF48452">
    <property type="entry name" value="TPR-like"/>
    <property type="match status" value="3"/>
</dbReference>
<dbReference type="OrthoDB" id="626167at2759"/>
<dbReference type="SUPFAM" id="SSF81901">
    <property type="entry name" value="HCP-like"/>
    <property type="match status" value="1"/>
</dbReference>
<dbReference type="AlphaFoldDB" id="A0A8S1ENL3"/>
<dbReference type="Pfam" id="PF13176">
    <property type="entry name" value="TPR_7"/>
    <property type="match status" value="1"/>
</dbReference>
<evidence type="ECO:0000313" key="2">
    <source>
        <dbReference type="Proteomes" id="UP000494206"/>
    </source>
</evidence>
<evidence type="ECO:0008006" key="3">
    <source>
        <dbReference type="Google" id="ProtNLM"/>
    </source>
</evidence>
<gene>
    <name evidence="1" type="ORF">CBOVIS_LOCUS5229</name>
</gene>
<proteinExistence type="predicted"/>
<dbReference type="Proteomes" id="UP000494206">
    <property type="component" value="Unassembled WGS sequence"/>
</dbReference>
<name>A0A8S1ENL3_9PELO</name>
<evidence type="ECO:0000313" key="1">
    <source>
        <dbReference type="EMBL" id="CAB3402636.1"/>
    </source>
</evidence>
<dbReference type="PANTHER" id="PTHR10098:SF108">
    <property type="entry name" value="TETRATRICOPEPTIDE REPEAT PROTEIN 28"/>
    <property type="match status" value="1"/>
</dbReference>
<dbReference type="EMBL" id="CADEPM010000003">
    <property type="protein sequence ID" value="CAB3402636.1"/>
    <property type="molecule type" value="Genomic_DNA"/>
</dbReference>
<sequence length="756" mass="86238">MDTNLETIVHEAGRAYSEGRYEDSRILYENALENYPNNGILHANLSAIMIKIGFNDRAIEHSKRAVELCPKWGKAYYRLGDAFRASSNIYCSLMAFCHGVRIDPANSQMFRCLSEMISRNFESFPWQQLEILKLKNDPSAVLSTVGECLLAQGKAEDAVKTLEWSLEMNLSSKKLRESVLGALGSAYCGLFKFQNALECYEKQLELATELGSNHESINMIRENLAFAAEECRKYELAALQRTIVIDSGKLNREEMILEKIKIAGIYSKMGQIADSIIILKDCSVTCNSNISKETRELVCKRLGFAYADQNLFDKAIEILVPLCEKGSNDLELIEKINNCYIGLDRLKKSIEFLRDMTQNTNQITMLHSSCLLCQSHIFVSNLTVALKIAKRVLQISRNRVEYKVYEANSYRLLAIIYDNQKDFSSAIILWKKFVEISMDGSVKALLEISRLLGKCSTNENALNYINKAIERSRNSNEMIICLSAKYRYYLANSKKSEALGILEKLKTYMNDDLDSKFRSLIFEDVALFKDIDHEHDTIIALEQSLTEAQDSSDVYREVEILERIGVILSENKNYEKAEKYYCQQLEVARELRNAKLMADAHANICRLKMKTKSFGEAADHAKCTLTLLKISSNHSLKLEMLINLASADYERKNYEAALNAIEKALSLADECDSNEYLAKACRLTADLFKVAQDDEEMLLDILERHLGLFEYENSNVDKCRTIIDVIKLNIRFIPKVIHFIQLIIPIVEKLEVEEKV</sequence>
<protein>
    <recommendedName>
        <fullName evidence="3">Tetratricopeptide repeat protein</fullName>
    </recommendedName>
</protein>